<name>A0ABV4ZGX4_9ACTN</name>
<sequence length="105" mass="11887">MPETPSAEFNDRQHVLAGVLRDMIPNAVRIRVHFQHPKRSWPHPHARAYDASDALIALTRVQSLTAARWILRAHPDHVSWDEVYDFDLVTARLVSVTSPVTGEDG</sequence>
<dbReference type="RefSeq" id="WP_375061411.1">
    <property type="nucleotide sequence ID" value="NZ_JBHGBT010000002.1"/>
</dbReference>
<evidence type="ECO:0000313" key="2">
    <source>
        <dbReference type="Proteomes" id="UP001577267"/>
    </source>
</evidence>
<protein>
    <submittedName>
        <fullName evidence="1">Transcriptional regulator</fullName>
    </submittedName>
</protein>
<proteinExistence type="predicted"/>
<keyword evidence="2" id="KW-1185">Reference proteome</keyword>
<comment type="caution">
    <text evidence="1">The sequence shown here is derived from an EMBL/GenBank/DDBJ whole genome shotgun (WGS) entry which is preliminary data.</text>
</comment>
<dbReference type="EMBL" id="JBHGBT010000002">
    <property type="protein sequence ID" value="MFB4193372.1"/>
    <property type="molecule type" value="Genomic_DNA"/>
</dbReference>
<organism evidence="1 2">
    <name type="scientific">Streptomyces carpaticus</name>
    <dbReference type="NCBI Taxonomy" id="285558"/>
    <lineage>
        <taxon>Bacteria</taxon>
        <taxon>Bacillati</taxon>
        <taxon>Actinomycetota</taxon>
        <taxon>Actinomycetes</taxon>
        <taxon>Kitasatosporales</taxon>
        <taxon>Streptomycetaceae</taxon>
        <taxon>Streptomyces</taxon>
    </lineage>
</organism>
<accession>A0ABV4ZGX4</accession>
<gene>
    <name evidence="1" type="ORF">ACE11A_03245</name>
</gene>
<evidence type="ECO:0000313" key="1">
    <source>
        <dbReference type="EMBL" id="MFB4193372.1"/>
    </source>
</evidence>
<reference evidence="1 2" key="1">
    <citation type="submission" date="2024-09" db="EMBL/GenBank/DDBJ databases">
        <title>Draft genome sequence of multifaceted antimicrobials producing Streptomyces sp. strain FH1.</title>
        <authorList>
            <person name="Hassan F."/>
            <person name="Ali H."/>
            <person name="Hassan N."/>
            <person name="Nawaz A."/>
        </authorList>
    </citation>
    <scope>NUCLEOTIDE SEQUENCE [LARGE SCALE GENOMIC DNA]</scope>
    <source>
        <strain evidence="1 2">FH1</strain>
    </source>
</reference>
<dbReference type="Proteomes" id="UP001577267">
    <property type="component" value="Unassembled WGS sequence"/>
</dbReference>